<dbReference type="GO" id="GO:1901701">
    <property type="term" value="P:cellular response to oxygen-containing compound"/>
    <property type="evidence" value="ECO:0007669"/>
    <property type="project" value="UniProtKB-ARBA"/>
</dbReference>
<keyword evidence="5 15" id="KW-0732">Signal</keyword>
<evidence type="ECO:0000256" key="7">
    <source>
        <dbReference type="ARBA" id="ARBA00023065"/>
    </source>
</evidence>
<dbReference type="Gene3D" id="3.40.190.10">
    <property type="entry name" value="Periplasmic binding protein-like II"/>
    <property type="match status" value="2"/>
</dbReference>
<name>A0A3S3MS40_9MAGN</name>
<evidence type="ECO:0000256" key="12">
    <source>
        <dbReference type="ARBA" id="ARBA00023303"/>
    </source>
</evidence>
<feature type="transmembrane region" description="Helical" evidence="14">
    <location>
        <begin position="828"/>
        <end position="851"/>
    </location>
</feature>
<feature type="signal peptide" evidence="15">
    <location>
        <begin position="1"/>
        <end position="22"/>
    </location>
</feature>
<dbReference type="InterPro" id="IPR000337">
    <property type="entry name" value="GPCR_3"/>
</dbReference>
<dbReference type="FunFam" id="3.40.190.10:FF:000175">
    <property type="entry name" value="Glutamate receptor"/>
    <property type="match status" value="1"/>
</dbReference>
<dbReference type="InterPro" id="IPR001320">
    <property type="entry name" value="Iontro_rcpt_C"/>
</dbReference>
<evidence type="ECO:0000256" key="5">
    <source>
        <dbReference type="ARBA" id="ARBA00022729"/>
    </source>
</evidence>
<keyword evidence="12 13" id="KW-0407">Ion channel</keyword>
<comment type="subcellular location">
    <subcellularLocation>
        <location evidence="1">Membrane</location>
        <topology evidence="1">Multi-pass membrane protein</topology>
    </subcellularLocation>
</comment>
<feature type="domain" description="Ionotropic glutamate receptor C-terminal" evidence="16">
    <location>
        <begin position="466"/>
        <end position="807"/>
    </location>
</feature>
<dbReference type="InterPro" id="IPR017103">
    <property type="entry name" value="Iontropic_Glu_rcpt_pln"/>
</dbReference>
<evidence type="ECO:0000256" key="1">
    <source>
        <dbReference type="ARBA" id="ARBA00004141"/>
    </source>
</evidence>
<evidence type="ECO:0000256" key="2">
    <source>
        <dbReference type="ARBA" id="ARBA00008685"/>
    </source>
</evidence>
<dbReference type="PANTHER" id="PTHR18966">
    <property type="entry name" value="IONOTROPIC GLUTAMATE RECEPTOR"/>
    <property type="match status" value="1"/>
</dbReference>
<dbReference type="FunFam" id="3.40.190.10:FF:000054">
    <property type="entry name" value="Glutamate receptor"/>
    <property type="match status" value="1"/>
</dbReference>
<keyword evidence="6 14" id="KW-1133">Transmembrane helix</keyword>
<evidence type="ECO:0000256" key="15">
    <source>
        <dbReference type="SAM" id="SignalP"/>
    </source>
</evidence>
<evidence type="ECO:0000256" key="10">
    <source>
        <dbReference type="ARBA" id="ARBA00023180"/>
    </source>
</evidence>
<comment type="similarity">
    <text evidence="2 13">Belongs to the glutamate-gated ion channel (TC 1.A.10.1) family.</text>
</comment>
<dbReference type="AlphaFoldDB" id="A0A3S3MS40"/>
<dbReference type="GO" id="GO:0015276">
    <property type="term" value="F:ligand-gated monoatomic ion channel activity"/>
    <property type="evidence" value="ECO:0007669"/>
    <property type="project" value="InterPro"/>
</dbReference>
<reference evidence="17 18" key="1">
    <citation type="journal article" date="2019" name="Nat. Plants">
        <title>Stout camphor tree genome fills gaps in understanding of flowering plant genome evolution.</title>
        <authorList>
            <person name="Chaw S.M."/>
            <person name="Liu Y.C."/>
            <person name="Wu Y.W."/>
            <person name="Wang H.Y."/>
            <person name="Lin C.I."/>
            <person name="Wu C.S."/>
            <person name="Ke H.M."/>
            <person name="Chang L.Y."/>
            <person name="Hsu C.Y."/>
            <person name="Yang H.T."/>
            <person name="Sudianto E."/>
            <person name="Hsu M.H."/>
            <person name="Wu K.P."/>
            <person name="Wang L.N."/>
            <person name="Leebens-Mack J.H."/>
            <person name="Tsai I.J."/>
        </authorList>
    </citation>
    <scope>NUCLEOTIDE SEQUENCE [LARGE SCALE GENOMIC DNA]</scope>
    <source>
        <strain evidence="18">cv. Chaw 1501</strain>
        <tissue evidence="17">Young leaves</tissue>
    </source>
</reference>
<dbReference type="STRING" id="337451.A0A3S3MS40"/>
<evidence type="ECO:0000313" key="17">
    <source>
        <dbReference type="EMBL" id="RWR85096.1"/>
    </source>
</evidence>
<evidence type="ECO:0000256" key="11">
    <source>
        <dbReference type="ARBA" id="ARBA00023286"/>
    </source>
</evidence>
<dbReference type="Proteomes" id="UP000283530">
    <property type="component" value="Unassembled WGS sequence"/>
</dbReference>
<evidence type="ECO:0000259" key="16">
    <source>
        <dbReference type="SMART" id="SM00079"/>
    </source>
</evidence>
<dbReference type="FunFam" id="3.40.50.2300:FF:000081">
    <property type="entry name" value="Glutamate receptor"/>
    <property type="match status" value="1"/>
</dbReference>
<dbReference type="EMBL" id="QPKB01000005">
    <property type="protein sequence ID" value="RWR85096.1"/>
    <property type="molecule type" value="Genomic_DNA"/>
</dbReference>
<evidence type="ECO:0000256" key="3">
    <source>
        <dbReference type="ARBA" id="ARBA00022448"/>
    </source>
</evidence>
<dbReference type="Pfam" id="PF01094">
    <property type="entry name" value="ANF_receptor"/>
    <property type="match status" value="1"/>
</dbReference>
<dbReference type="Gene3D" id="3.40.50.2300">
    <property type="match status" value="2"/>
</dbReference>
<evidence type="ECO:0000313" key="18">
    <source>
        <dbReference type="Proteomes" id="UP000283530"/>
    </source>
</evidence>
<dbReference type="SUPFAM" id="SSF53850">
    <property type="entry name" value="Periplasmic binding protein-like II"/>
    <property type="match status" value="1"/>
</dbReference>
<dbReference type="GO" id="GO:0009611">
    <property type="term" value="P:response to wounding"/>
    <property type="evidence" value="ECO:0007669"/>
    <property type="project" value="UniProtKB-ARBA"/>
</dbReference>
<keyword evidence="4 14" id="KW-0812">Transmembrane</keyword>
<dbReference type="Pfam" id="PF00060">
    <property type="entry name" value="Lig_chan"/>
    <property type="match status" value="1"/>
</dbReference>
<evidence type="ECO:0000256" key="9">
    <source>
        <dbReference type="ARBA" id="ARBA00023170"/>
    </source>
</evidence>
<evidence type="ECO:0000256" key="4">
    <source>
        <dbReference type="ARBA" id="ARBA00022692"/>
    </source>
</evidence>
<evidence type="ECO:0000256" key="6">
    <source>
        <dbReference type="ARBA" id="ARBA00022989"/>
    </source>
</evidence>
<dbReference type="Gene3D" id="1.10.287.70">
    <property type="match status" value="1"/>
</dbReference>
<dbReference type="OrthoDB" id="5984008at2759"/>
<dbReference type="PRINTS" id="PR00248">
    <property type="entry name" value="GPCRMGR"/>
</dbReference>
<dbReference type="GO" id="GO:0016020">
    <property type="term" value="C:membrane"/>
    <property type="evidence" value="ECO:0007669"/>
    <property type="project" value="UniProtKB-SubCell"/>
</dbReference>
<dbReference type="InterPro" id="IPR015683">
    <property type="entry name" value="Ionotropic_Glu_rcpt"/>
</dbReference>
<evidence type="ECO:0000256" key="13">
    <source>
        <dbReference type="PIRNR" id="PIRNR037090"/>
    </source>
</evidence>
<dbReference type="CDD" id="cd13686">
    <property type="entry name" value="GluR_Plant"/>
    <property type="match status" value="1"/>
</dbReference>
<dbReference type="CDD" id="cd19990">
    <property type="entry name" value="PBP1_GABAb_receptor_plant"/>
    <property type="match status" value="1"/>
</dbReference>
<feature type="chain" id="PRO_5018538720" description="Glutamate receptor" evidence="15">
    <location>
        <begin position="23"/>
        <end position="908"/>
    </location>
</feature>
<dbReference type="SMART" id="SM00079">
    <property type="entry name" value="PBPe"/>
    <property type="match status" value="1"/>
</dbReference>
<dbReference type="FunFam" id="1.10.287.70:FF:000037">
    <property type="entry name" value="Glutamate receptor"/>
    <property type="match status" value="1"/>
</dbReference>
<keyword evidence="8 13" id="KW-0472">Membrane</keyword>
<dbReference type="SUPFAM" id="SSF53822">
    <property type="entry name" value="Periplasmic binding protein-like I"/>
    <property type="match status" value="1"/>
</dbReference>
<feature type="transmembrane region" description="Helical" evidence="14">
    <location>
        <begin position="587"/>
        <end position="605"/>
    </location>
</feature>
<sequence length="908" mass="101771">MGVRMLVLVLISISSLSGSVDSKRPSVVNIGAVYTYNSTIGRVAKVAIEAAVRDINANSSVLGGTKLNLIMEDSHCSVFIGSIGAFRLLDQGAVAIIGPQSSAIAHMISFVSSGLQVPLVSFAATDPTLSSLQFPFFLRSTLSDSYQMTAIADLICFYQWRQVIAVYTDDDYGRNGISFLDDQLAKKMSKVYRIALPVGATQRNISDLLGKSKLLGPRVYVIHVNPGSGLKILSTAYDLHMMTDGYVWLATDWLFATLDSLDSSERRSLSFLQGVIGLRQHTQPSDKKNDFLSRWKKLLREGTATSELNVYGLYAYDTVWTVAYALNAFLSESNNISFSSNEYIQDMERSTLQLGNLRVFDSGKLLFNKLLETKFTGLTGPVQFDLSDRNLMNGTYEIINVDSSDFRTIGYWSNYSHLSVLPPEAFYAMPQNSFSDTQQLGSVTWPGGKKEKPRGWEIANREKPLKIGVPKRASYIEFVTEMKDTHKMEGYCIDVFYAAQKLIPYEVAFEFVPFGDGHSNPNYYELVKKVEENVFDAAVGDIAIVTNRTKLVDFTQPYIATGLVIVAPVKSTKFSAWVFLKPFSLQMWCVTGAFFFLIGFVIWLLEHRINDDFRGPPRQQLITSFLFSFSTLFKTNQEETLSTLGRFVMMVWLFLLMVITSSYTASLTSILTVEQLSSPITGIDSLIASNMHIGFQVGSFAESYLTESLNIHQSRLVSLRNPEEYERQLQLGPEKGGVAAIVDELPYVELFLANQSDFGIIGDMFTKNGWGFAFQRDSPLSVDMSTAILRLSENGELQEIHDRWFCRGGCDKGRNRGSEPNHLHLRSFWGLFLICGAATVLAFLVFLLRSVHQFFRYNRKQRDTAVVKQQSSSGCSQAVHSFFDFIDEKEEAIKNMLKQHESAQPPVR</sequence>
<dbReference type="GO" id="GO:0004930">
    <property type="term" value="F:G protein-coupled receptor activity"/>
    <property type="evidence" value="ECO:0007669"/>
    <property type="project" value="InterPro"/>
</dbReference>
<dbReference type="Pfam" id="PF10613">
    <property type="entry name" value="Lig_chan-Glu_bd"/>
    <property type="match status" value="1"/>
</dbReference>
<keyword evidence="18" id="KW-1185">Reference proteome</keyword>
<evidence type="ECO:0000256" key="8">
    <source>
        <dbReference type="ARBA" id="ARBA00023136"/>
    </source>
</evidence>
<dbReference type="PRINTS" id="PR01176">
    <property type="entry name" value="GABABRECEPTR"/>
</dbReference>
<accession>A0A3S3MS40</accession>
<keyword evidence="11 13" id="KW-1071">Ligand-gated ion channel</keyword>
<keyword evidence="7 13" id="KW-0406">Ion transport</keyword>
<protein>
    <recommendedName>
        <fullName evidence="13">Glutamate receptor</fullName>
    </recommendedName>
</protein>
<dbReference type="InterPro" id="IPR019594">
    <property type="entry name" value="Glu/Gly-bd"/>
</dbReference>
<dbReference type="InterPro" id="IPR001828">
    <property type="entry name" value="ANF_lig-bd_rcpt"/>
</dbReference>
<feature type="transmembrane region" description="Helical" evidence="14">
    <location>
        <begin position="647"/>
        <end position="671"/>
    </location>
</feature>
<evidence type="ECO:0000256" key="14">
    <source>
        <dbReference type="SAM" id="Phobius"/>
    </source>
</evidence>
<comment type="function">
    <text evidence="13">Glutamate-gated receptor that probably acts as non-selective cation channel.</text>
</comment>
<keyword evidence="10" id="KW-0325">Glycoprotein</keyword>
<dbReference type="InterPro" id="IPR044440">
    <property type="entry name" value="GABAb_receptor_plant_PBP1"/>
</dbReference>
<keyword evidence="3 13" id="KW-0813">Transport</keyword>
<comment type="caution">
    <text evidence="17">The sequence shown here is derived from an EMBL/GenBank/DDBJ whole genome shotgun (WGS) entry which is preliminary data.</text>
</comment>
<proteinExistence type="inferred from homology"/>
<dbReference type="InterPro" id="IPR028082">
    <property type="entry name" value="Peripla_BP_I"/>
</dbReference>
<dbReference type="PIRSF" id="PIRSF037090">
    <property type="entry name" value="Iontro_Glu-like_rcpt_pln"/>
    <property type="match status" value="1"/>
</dbReference>
<gene>
    <name evidence="17" type="ORF">CKAN_01394100</name>
</gene>
<organism evidence="17 18">
    <name type="scientific">Cinnamomum micranthum f. kanehirae</name>
    <dbReference type="NCBI Taxonomy" id="337451"/>
    <lineage>
        <taxon>Eukaryota</taxon>
        <taxon>Viridiplantae</taxon>
        <taxon>Streptophyta</taxon>
        <taxon>Embryophyta</taxon>
        <taxon>Tracheophyta</taxon>
        <taxon>Spermatophyta</taxon>
        <taxon>Magnoliopsida</taxon>
        <taxon>Magnoliidae</taxon>
        <taxon>Laurales</taxon>
        <taxon>Lauraceae</taxon>
        <taxon>Cinnamomum</taxon>
    </lineage>
</organism>
<keyword evidence="9 13" id="KW-0675">Receptor</keyword>